<keyword evidence="1" id="KW-0175">Coiled coil</keyword>
<feature type="region of interest" description="Disordered" evidence="2">
    <location>
        <begin position="80"/>
        <end position="108"/>
    </location>
</feature>
<accession>A0ABQ7CCN1</accession>
<gene>
    <name evidence="3" type="ORF">DY000_02009340</name>
</gene>
<comment type="caution">
    <text evidence="3">The sequence shown here is derived from an EMBL/GenBank/DDBJ whole genome shotgun (WGS) entry which is preliminary data.</text>
</comment>
<dbReference type="Proteomes" id="UP000266723">
    <property type="component" value="Unassembled WGS sequence"/>
</dbReference>
<feature type="compositionally biased region" description="Low complexity" evidence="2">
    <location>
        <begin position="84"/>
        <end position="96"/>
    </location>
</feature>
<evidence type="ECO:0000256" key="1">
    <source>
        <dbReference type="SAM" id="Coils"/>
    </source>
</evidence>
<sequence>MGDHANQDDLTAAMAHMQQQMQQLQQTIQAQEQAAQQQQEQAAQQQREQQAQTIDGLTAKVDQLLKNNQGHVFSMEQATAEQIQNQNQRQSQSNRQAVPATENNQPDELKGLGMMMQQLLQGQQVQAKALNQVTTEIDTRIGNMFTKLNAKYDTLAIHIRKIDVQLAQTVESVKRQQWTLPGKIDKNPRTEHCNAIEQPFAETVLGAEENTEQSASSGATAPSEHAETLPVRVYVPMVPYPIPPKHLMDPIRAEQLAGFRKMLEIVPKKELCKKGEIKEVLDGDPHTDTKKLMVSGEQLEIVPKKELCKKGEIKEVLDGDPHTDTKKLSGNVKLNEKVQKKRVKADPMMTLIPRLCDEKSIEYEVKCKGTLNLSLNSE</sequence>
<reference evidence="3 4" key="1">
    <citation type="journal article" date="2020" name="BMC Genomics">
        <title>Intraspecific diversification of the crop wild relative Brassica cretica Lam. using demographic model selection.</title>
        <authorList>
            <person name="Kioukis A."/>
            <person name="Michalopoulou V.A."/>
            <person name="Briers L."/>
            <person name="Pirintsos S."/>
            <person name="Studholme D.J."/>
            <person name="Pavlidis P."/>
            <person name="Sarris P.F."/>
        </authorList>
    </citation>
    <scope>NUCLEOTIDE SEQUENCE [LARGE SCALE GENOMIC DNA]</scope>
    <source>
        <strain evidence="4">cv. PFS-1207/04</strain>
    </source>
</reference>
<proteinExistence type="predicted"/>
<evidence type="ECO:0000256" key="2">
    <source>
        <dbReference type="SAM" id="MobiDB-lite"/>
    </source>
</evidence>
<keyword evidence="4" id="KW-1185">Reference proteome</keyword>
<protein>
    <submittedName>
        <fullName evidence="3">Uncharacterized protein</fullName>
    </submittedName>
</protein>
<dbReference type="EMBL" id="QGKV02000832">
    <property type="protein sequence ID" value="KAF3549352.1"/>
    <property type="molecule type" value="Genomic_DNA"/>
</dbReference>
<evidence type="ECO:0000313" key="3">
    <source>
        <dbReference type="EMBL" id="KAF3549352.1"/>
    </source>
</evidence>
<feature type="coiled-coil region" evidence="1">
    <location>
        <begin position="7"/>
        <end position="67"/>
    </location>
</feature>
<name>A0ABQ7CCN1_BRACR</name>
<evidence type="ECO:0000313" key="4">
    <source>
        <dbReference type="Proteomes" id="UP000266723"/>
    </source>
</evidence>
<organism evidence="3 4">
    <name type="scientific">Brassica cretica</name>
    <name type="common">Mustard</name>
    <dbReference type="NCBI Taxonomy" id="69181"/>
    <lineage>
        <taxon>Eukaryota</taxon>
        <taxon>Viridiplantae</taxon>
        <taxon>Streptophyta</taxon>
        <taxon>Embryophyta</taxon>
        <taxon>Tracheophyta</taxon>
        <taxon>Spermatophyta</taxon>
        <taxon>Magnoliopsida</taxon>
        <taxon>eudicotyledons</taxon>
        <taxon>Gunneridae</taxon>
        <taxon>Pentapetalae</taxon>
        <taxon>rosids</taxon>
        <taxon>malvids</taxon>
        <taxon>Brassicales</taxon>
        <taxon>Brassicaceae</taxon>
        <taxon>Brassiceae</taxon>
        <taxon>Brassica</taxon>
    </lineage>
</organism>